<evidence type="ECO:0000256" key="3">
    <source>
        <dbReference type="PROSITE-ProRule" id="PRU00529"/>
    </source>
</evidence>
<accession>A0A5J4JJ48</accession>
<dbReference type="PANTHER" id="PTHR47313">
    <property type="entry name" value="RIBOSOMAL RNA LARGE SUBUNIT METHYLTRANSFERASE K/L"/>
    <property type="match status" value="1"/>
</dbReference>
<dbReference type="PROSITE" id="PS00092">
    <property type="entry name" value="N6_MTASE"/>
    <property type="match status" value="1"/>
</dbReference>
<dbReference type="SUPFAM" id="SSF53335">
    <property type="entry name" value="S-adenosyl-L-methionine-dependent methyltransferases"/>
    <property type="match status" value="1"/>
</dbReference>
<dbReference type="Pfam" id="PF22020">
    <property type="entry name" value="RlmL_1st"/>
    <property type="match status" value="1"/>
</dbReference>
<gene>
    <name evidence="5" type="ORF">BpJC7_20580</name>
</gene>
<dbReference type="GO" id="GO:0003723">
    <property type="term" value="F:RNA binding"/>
    <property type="evidence" value="ECO:0007669"/>
    <property type="project" value="UniProtKB-UniRule"/>
</dbReference>
<organism evidence="5 6">
    <name type="scientific">Weizmannia acidilactici</name>
    <dbReference type="NCBI Taxonomy" id="2607726"/>
    <lineage>
        <taxon>Bacteria</taxon>
        <taxon>Bacillati</taxon>
        <taxon>Bacillota</taxon>
        <taxon>Bacilli</taxon>
        <taxon>Bacillales</taxon>
        <taxon>Bacillaceae</taxon>
        <taxon>Heyndrickxia</taxon>
    </lineage>
</organism>
<protein>
    <submittedName>
        <fullName evidence="5">RNA methyltransferase</fullName>
    </submittedName>
</protein>
<keyword evidence="6" id="KW-1185">Reference proteome</keyword>
<reference evidence="5 6" key="1">
    <citation type="submission" date="2019-09" db="EMBL/GenBank/DDBJ databases">
        <title>Draft genome sequence of Bacillus sp. JC-7.</title>
        <authorList>
            <person name="Tanaka N."/>
            <person name="Shiwa Y."/>
            <person name="Fujita N."/>
            <person name="Tanasupawat S."/>
        </authorList>
    </citation>
    <scope>NUCLEOTIDE SEQUENCE [LARGE SCALE GENOMIC DNA]</scope>
    <source>
        <strain evidence="5 6">JC-7</strain>
    </source>
</reference>
<evidence type="ECO:0000259" key="4">
    <source>
        <dbReference type="PROSITE" id="PS51165"/>
    </source>
</evidence>
<dbReference type="RefSeq" id="WP_151680720.1">
    <property type="nucleotide sequence ID" value="NZ_BKZQ01000026.1"/>
</dbReference>
<dbReference type="EMBL" id="BKZQ01000026">
    <property type="protein sequence ID" value="GER70755.1"/>
    <property type="molecule type" value="Genomic_DNA"/>
</dbReference>
<dbReference type="AlphaFoldDB" id="A0A5J4JJ48"/>
<dbReference type="Gene3D" id="3.40.50.150">
    <property type="entry name" value="Vaccinia Virus protein VP39"/>
    <property type="match status" value="1"/>
</dbReference>
<dbReference type="InterPro" id="IPR029063">
    <property type="entry name" value="SAM-dependent_MTases_sf"/>
</dbReference>
<dbReference type="PROSITE" id="PS01261">
    <property type="entry name" value="UPF0020"/>
    <property type="match status" value="1"/>
</dbReference>
<feature type="domain" description="THUMP" evidence="4">
    <location>
        <begin position="44"/>
        <end position="155"/>
    </location>
</feature>
<dbReference type="InterPro" id="IPR000241">
    <property type="entry name" value="RlmKL-like_Mtase"/>
</dbReference>
<evidence type="ECO:0000256" key="1">
    <source>
        <dbReference type="ARBA" id="ARBA00022603"/>
    </source>
</evidence>
<dbReference type="InterPro" id="IPR054170">
    <property type="entry name" value="RlmL_1st"/>
</dbReference>
<dbReference type="InterPro" id="IPR002052">
    <property type="entry name" value="DNA_methylase_N6_adenine_CS"/>
</dbReference>
<keyword evidence="1 5" id="KW-0489">Methyltransferase</keyword>
<name>A0A5J4JJ48_9BACI</name>
<dbReference type="GO" id="GO:0070043">
    <property type="term" value="F:rRNA (guanine-N7-)-methyltransferase activity"/>
    <property type="evidence" value="ECO:0007669"/>
    <property type="project" value="TreeGrafter"/>
</dbReference>
<dbReference type="Proteomes" id="UP000391919">
    <property type="component" value="Unassembled WGS sequence"/>
</dbReference>
<dbReference type="Pfam" id="PF01170">
    <property type="entry name" value="UPF0020"/>
    <property type="match status" value="1"/>
</dbReference>
<proteinExistence type="predicted"/>
<dbReference type="InterPro" id="IPR004114">
    <property type="entry name" value="THUMP_dom"/>
</dbReference>
<evidence type="ECO:0000313" key="6">
    <source>
        <dbReference type="Proteomes" id="UP000391919"/>
    </source>
</evidence>
<dbReference type="FunFam" id="3.30.2130.30:FF:000001">
    <property type="entry name" value="Ribosomal RNA large subunit methyltransferase K/L"/>
    <property type="match status" value="1"/>
</dbReference>
<dbReference type="PANTHER" id="PTHR47313:SF1">
    <property type="entry name" value="RIBOSOMAL RNA LARGE SUBUNIT METHYLTRANSFERASE K_L"/>
    <property type="match status" value="1"/>
</dbReference>
<dbReference type="Gene3D" id="3.30.2130.30">
    <property type="match status" value="1"/>
</dbReference>
<dbReference type="SMART" id="SM00981">
    <property type="entry name" value="THUMP"/>
    <property type="match status" value="1"/>
</dbReference>
<keyword evidence="2" id="KW-0808">Transferase</keyword>
<dbReference type="PROSITE" id="PS51165">
    <property type="entry name" value="THUMP"/>
    <property type="match status" value="1"/>
</dbReference>
<dbReference type="CDD" id="cd11715">
    <property type="entry name" value="THUMP_AdoMetMT"/>
    <property type="match status" value="1"/>
</dbReference>
<sequence>MSDFHLIATSAMGIEALVAKEVRALGYDCTVENGKIEFSGDESAIARANLWLRCADRVKIKAAEFKAETFDELFEQTKAVPWEDYLPQDAEFPVTGKSVKSKLFSVPDCQAIVKKAIVERLKSRYRGVSWFSENGPLYKIEVALLKDIATITIDTSGAGLHKRGYRAAQGQAPIKETLAAAMIQLTNWHPDRPFRDPFCGSGTIPIEAALIGQNIAPGFNREFLSETWPWMDETVWRRAREEAEDLARYDQPLDIIGSDIDHKMVGIAQQNADEAGLTGIVRFKQMQVADFTAKEEYGVILGNPPYGERIGEREEVEKMYRDMGRAFSKLKTWSVYILTSFENFEHVYGKKATKKRKLYNGSIRTDLYQFWGLRPPRKKEE</sequence>
<dbReference type="Pfam" id="PF02926">
    <property type="entry name" value="THUMP"/>
    <property type="match status" value="1"/>
</dbReference>
<dbReference type="InterPro" id="IPR053943">
    <property type="entry name" value="RlmKL-like_Mtase_CS"/>
</dbReference>
<dbReference type="GO" id="GO:0008990">
    <property type="term" value="F:rRNA (guanine-N2-)-methyltransferase activity"/>
    <property type="evidence" value="ECO:0007669"/>
    <property type="project" value="TreeGrafter"/>
</dbReference>
<keyword evidence="3" id="KW-0694">RNA-binding</keyword>
<evidence type="ECO:0000313" key="5">
    <source>
        <dbReference type="EMBL" id="GER70755.1"/>
    </source>
</evidence>
<comment type="caution">
    <text evidence="5">The sequence shown here is derived from an EMBL/GenBank/DDBJ whole genome shotgun (WGS) entry which is preliminary data.</text>
</comment>
<evidence type="ECO:0000256" key="2">
    <source>
        <dbReference type="ARBA" id="ARBA00022679"/>
    </source>
</evidence>